<keyword evidence="1" id="KW-0812">Transmembrane</keyword>
<keyword evidence="1" id="KW-1133">Transmembrane helix</keyword>
<feature type="transmembrane region" description="Helical" evidence="1">
    <location>
        <begin position="7"/>
        <end position="26"/>
    </location>
</feature>
<accession>A0ABW4L021</accession>
<comment type="caution">
    <text evidence="2">The sequence shown here is derived from an EMBL/GenBank/DDBJ whole genome shotgun (WGS) entry which is preliminary data.</text>
</comment>
<dbReference type="EMBL" id="JBHUEJ010000042">
    <property type="protein sequence ID" value="MFD1712376.1"/>
    <property type="molecule type" value="Genomic_DNA"/>
</dbReference>
<keyword evidence="3" id="KW-1185">Reference proteome</keyword>
<name>A0ABW4L021_9BURK</name>
<keyword evidence="1" id="KW-0472">Membrane</keyword>
<gene>
    <name evidence="2" type="ORF">ACFSF0_17390</name>
</gene>
<organism evidence="2 3">
    <name type="scientific">Ottowia flava</name>
    <dbReference type="NCBI Taxonomy" id="2675430"/>
    <lineage>
        <taxon>Bacteria</taxon>
        <taxon>Pseudomonadati</taxon>
        <taxon>Pseudomonadota</taxon>
        <taxon>Betaproteobacteria</taxon>
        <taxon>Burkholderiales</taxon>
        <taxon>Comamonadaceae</taxon>
        <taxon>Ottowia</taxon>
    </lineage>
</organism>
<reference evidence="3" key="1">
    <citation type="journal article" date="2019" name="Int. J. Syst. Evol. Microbiol.">
        <title>The Global Catalogue of Microorganisms (GCM) 10K type strain sequencing project: providing services to taxonomists for standard genome sequencing and annotation.</title>
        <authorList>
            <consortium name="The Broad Institute Genomics Platform"/>
            <consortium name="The Broad Institute Genome Sequencing Center for Infectious Disease"/>
            <person name="Wu L."/>
            <person name="Ma J."/>
        </authorList>
    </citation>
    <scope>NUCLEOTIDE SEQUENCE [LARGE SCALE GENOMIC DNA]</scope>
    <source>
        <strain evidence="3">LMG 29247</strain>
    </source>
</reference>
<proteinExistence type="predicted"/>
<protein>
    <submittedName>
        <fullName evidence="2">Uncharacterized protein</fullName>
    </submittedName>
</protein>
<dbReference type="Proteomes" id="UP001597304">
    <property type="component" value="Unassembled WGS sequence"/>
</dbReference>
<evidence type="ECO:0000313" key="3">
    <source>
        <dbReference type="Proteomes" id="UP001597304"/>
    </source>
</evidence>
<evidence type="ECO:0000256" key="1">
    <source>
        <dbReference type="SAM" id="Phobius"/>
    </source>
</evidence>
<evidence type="ECO:0000313" key="2">
    <source>
        <dbReference type="EMBL" id="MFD1712376.1"/>
    </source>
</evidence>
<sequence length="49" mass="5718">MAVTYPMAFIARLILIFFGVYLFFLIFSSWEMLGFLALWILANIAIGRR</sequence>